<sequence>MAAHDQLSISGVVRNLGELAAVFSNAGTHSADWFVGTSDGTYLIDVQCDVLAEIRRYQDEIAALEATHRGDTQRLQQLRERLNELEDARQYGADHGPSPNTVAHVRAVLNNAAPPVTQPPPQTRPAHGPIQDILLCNLDKAREKVILRIFEDLFTAEQISAVLREQLLLEPKIHPRFYVKRTKAHDCTNNGTHWELVSTTQPLGPLQLKELYVILRTGPYTLVLLGYEWRWKSDKTWVLDCAIARHSLQGIKLKRFEPHEEVGEHDWPLETDHYHCTVYGQIKSLHRTRLMLRDMGGRIRAVL</sequence>
<keyword evidence="1" id="KW-0175">Coiled coil</keyword>
<evidence type="ECO:0000313" key="3">
    <source>
        <dbReference type="Proteomes" id="UP000886523"/>
    </source>
</evidence>
<gene>
    <name evidence="2" type="ORF">BS47DRAFT_1349377</name>
</gene>
<proteinExistence type="predicted"/>
<accession>A0A9P6DT74</accession>
<evidence type="ECO:0000256" key="1">
    <source>
        <dbReference type="SAM" id="Coils"/>
    </source>
</evidence>
<comment type="caution">
    <text evidence="2">The sequence shown here is derived from an EMBL/GenBank/DDBJ whole genome shotgun (WGS) entry which is preliminary data.</text>
</comment>
<feature type="coiled-coil region" evidence="1">
    <location>
        <begin position="61"/>
        <end position="88"/>
    </location>
</feature>
<reference evidence="2" key="1">
    <citation type="journal article" date="2020" name="Nat. Commun.">
        <title>Large-scale genome sequencing of mycorrhizal fungi provides insights into the early evolution of symbiotic traits.</title>
        <authorList>
            <person name="Miyauchi S."/>
            <person name="Kiss E."/>
            <person name="Kuo A."/>
            <person name="Drula E."/>
            <person name="Kohler A."/>
            <person name="Sanchez-Garcia M."/>
            <person name="Morin E."/>
            <person name="Andreopoulos B."/>
            <person name="Barry K.W."/>
            <person name="Bonito G."/>
            <person name="Buee M."/>
            <person name="Carver A."/>
            <person name="Chen C."/>
            <person name="Cichocki N."/>
            <person name="Clum A."/>
            <person name="Culley D."/>
            <person name="Crous P.W."/>
            <person name="Fauchery L."/>
            <person name="Girlanda M."/>
            <person name="Hayes R.D."/>
            <person name="Keri Z."/>
            <person name="LaButti K."/>
            <person name="Lipzen A."/>
            <person name="Lombard V."/>
            <person name="Magnuson J."/>
            <person name="Maillard F."/>
            <person name="Murat C."/>
            <person name="Nolan M."/>
            <person name="Ohm R.A."/>
            <person name="Pangilinan J."/>
            <person name="Pereira M.F."/>
            <person name="Perotto S."/>
            <person name="Peter M."/>
            <person name="Pfister S."/>
            <person name="Riley R."/>
            <person name="Sitrit Y."/>
            <person name="Stielow J.B."/>
            <person name="Szollosi G."/>
            <person name="Zifcakova L."/>
            <person name="Stursova M."/>
            <person name="Spatafora J.W."/>
            <person name="Tedersoo L."/>
            <person name="Vaario L.M."/>
            <person name="Yamada A."/>
            <person name="Yan M."/>
            <person name="Wang P."/>
            <person name="Xu J."/>
            <person name="Bruns T."/>
            <person name="Baldrian P."/>
            <person name="Vilgalys R."/>
            <person name="Dunand C."/>
            <person name="Henrissat B."/>
            <person name="Grigoriev I.V."/>
            <person name="Hibbett D."/>
            <person name="Nagy L.G."/>
            <person name="Martin F.M."/>
        </authorList>
    </citation>
    <scope>NUCLEOTIDE SEQUENCE</scope>
    <source>
        <strain evidence="2">UP504</strain>
    </source>
</reference>
<dbReference type="EMBL" id="MU129037">
    <property type="protein sequence ID" value="KAF9509365.1"/>
    <property type="molecule type" value="Genomic_DNA"/>
</dbReference>
<dbReference type="Proteomes" id="UP000886523">
    <property type="component" value="Unassembled WGS sequence"/>
</dbReference>
<name>A0A9P6DT74_9AGAM</name>
<protein>
    <submittedName>
        <fullName evidence="2">Uncharacterized protein</fullName>
    </submittedName>
</protein>
<organism evidence="2 3">
    <name type="scientific">Hydnum rufescens UP504</name>
    <dbReference type="NCBI Taxonomy" id="1448309"/>
    <lineage>
        <taxon>Eukaryota</taxon>
        <taxon>Fungi</taxon>
        <taxon>Dikarya</taxon>
        <taxon>Basidiomycota</taxon>
        <taxon>Agaricomycotina</taxon>
        <taxon>Agaricomycetes</taxon>
        <taxon>Cantharellales</taxon>
        <taxon>Hydnaceae</taxon>
        <taxon>Hydnum</taxon>
    </lineage>
</organism>
<keyword evidence="3" id="KW-1185">Reference proteome</keyword>
<evidence type="ECO:0000313" key="2">
    <source>
        <dbReference type="EMBL" id="KAF9509365.1"/>
    </source>
</evidence>
<dbReference type="AlphaFoldDB" id="A0A9P6DT74"/>